<gene>
    <name evidence="1" type="ORF">IAC29_03820</name>
</gene>
<dbReference type="SUPFAM" id="SSF52058">
    <property type="entry name" value="L domain-like"/>
    <property type="match status" value="1"/>
</dbReference>
<sequence length="489" mass="52190">MSLKKNILVPASLFVMLAGCTEKELESPSGIYPDYLATETGEISIKAPEGSAFGATDNLAVFSSRDVSTNMMFPYSSGSFTGEGVISDTYCMLYPYQAGATASLDGNQFIISAEVASEQSGYGGIFISAGAEMAMNQACATARIPFVNSRGDIDITKVSITPMGSEALSGTTRFMVSPGVKPMSIGSSGSAGAGVSKQVAMTVHESGDYVDLFVAPQALSSGYKVSVTQADGVISEVEFRDPVSFKAGDMTELPVFEFAMPEFYIEYTAPSEIKVDGYLSEYADGTGRIYFSTSVVPANLLLENASITGLRIPANITEIGKYAFDNCTALASLEFEDNSTLTAIRDTAFRNCAMTVVDFPASLEVLGKHSFNNCTKLVTVNFPADSRLRRAEQGALNGCAALKDVVMPASLEYMDKIFNTKFTTPLVVHFLGTKPPELASNANNTFNVNSLDTIYVPAGCAEEYKTAWGARYQNANQFAKVSAAIKEEP</sequence>
<comment type="caution">
    <text evidence="1">The sequence shown here is derived from an EMBL/GenBank/DDBJ whole genome shotgun (WGS) entry which is preliminary data.</text>
</comment>
<evidence type="ECO:0000313" key="2">
    <source>
        <dbReference type="Proteomes" id="UP000810252"/>
    </source>
</evidence>
<evidence type="ECO:0000313" key="1">
    <source>
        <dbReference type="EMBL" id="MBO8448382.1"/>
    </source>
</evidence>
<dbReference type="Proteomes" id="UP000810252">
    <property type="component" value="Unassembled WGS sequence"/>
</dbReference>
<organism evidence="1 2">
    <name type="scientific">Candidatus Cryptobacteroides merdigallinarum</name>
    <dbReference type="NCBI Taxonomy" id="2840770"/>
    <lineage>
        <taxon>Bacteria</taxon>
        <taxon>Pseudomonadati</taxon>
        <taxon>Bacteroidota</taxon>
        <taxon>Bacteroidia</taxon>
        <taxon>Bacteroidales</taxon>
        <taxon>Candidatus Cryptobacteroides</taxon>
    </lineage>
</organism>
<dbReference type="AlphaFoldDB" id="A0A9D9HFX0"/>
<protein>
    <submittedName>
        <fullName evidence="1">Leucine-rich repeat domain-containing protein</fullName>
    </submittedName>
</protein>
<dbReference type="Pfam" id="PF13306">
    <property type="entry name" value="LRR_5"/>
    <property type="match status" value="1"/>
</dbReference>
<name>A0A9D9HFX0_9BACT</name>
<proteinExistence type="predicted"/>
<accession>A0A9D9HFX0</accession>
<reference evidence="1" key="2">
    <citation type="journal article" date="2021" name="PeerJ">
        <title>Extensive microbial diversity within the chicken gut microbiome revealed by metagenomics and culture.</title>
        <authorList>
            <person name="Gilroy R."/>
            <person name="Ravi A."/>
            <person name="Getino M."/>
            <person name="Pursley I."/>
            <person name="Horton D.L."/>
            <person name="Alikhan N.F."/>
            <person name="Baker D."/>
            <person name="Gharbi K."/>
            <person name="Hall N."/>
            <person name="Watson M."/>
            <person name="Adriaenssens E.M."/>
            <person name="Foster-Nyarko E."/>
            <person name="Jarju S."/>
            <person name="Secka A."/>
            <person name="Antonio M."/>
            <person name="Oren A."/>
            <person name="Chaudhuri R.R."/>
            <person name="La Ragione R."/>
            <person name="Hildebrand F."/>
            <person name="Pallen M.J."/>
        </authorList>
    </citation>
    <scope>NUCLEOTIDE SEQUENCE</scope>
    <source>
        <strain evidence="1">20514</strain>
    </source>
</reference>
<reference evidence="1" key="1">
    <citation type="submission" date="2020-10" db="EMBL/GenBank/DDBJ databases">
        <authorList>
            <person name="Gilroy R."/>
        </authorList>
    </citation>
    <scope>NUCLEOTIDE SEQUENCE</scope>
    <source>
        <strain evidence="1">20514</strain>
    </source>
</reference>
<dbReference type="EMBL" id="JADIMQ010000052">
    <property type="protein sequence ID" value="MBO8448382.1"/>
    <property type="molecule type" value="Genomic_DNA"/>
</dbReference>
<dbReference type="Gene3D" id="3.80.10.10">
    <property type="entry name" value="Ribonuclease Inhibitor"/>
    <property type="match status" value="1"/>
</dbReference>
<dbReference type="InterPro" id="IPR026906">
    <property type="entry name" value="LRR_5"/>
</dbReference>
<dbReference type="InterPro" id="IPR032675">
    <property type="entry name" value="LRR_dom_sf"/>
</dbReference>
<dbReference type="PROSITE" id="PS51257">
    <property type="entry name" value="PROKAR_LIPOPROTEIN"/>
    <property type="match status" value="1"/>
</dbReference>